<dbReference type="AlphaFoldDB" id="A0A226D3M3"/>
<evidence type="ECO:0000313" key="4">
    <source>
        <dbReference type="Proteomes" id="UP000198287"/>
    </source>
</evidence>
<dbReference type="Proteomes" id="UP000198287">
    <property type="component" value="Unassembled WGS sequence"/>
</dbReference>
<protein>
    <submittedName>
        <fullName evidence="3">Uncharacterized protein</fullName>
    </submittedName>
</protein>
<dbReference type="EMBL" id="LNIX01000039">
    <property type="protein sequence ID" value="OXA39261.1"/>
    <property type="molecule type" value="Genomic_DNA"/>
</dbReference>
<sequence>MSPPGQESPTATGITYAATIVVTGFVPMVWNLKKSSGPRNALSKLPPQPSRPYGRQGLQQADNPLLLPNLLHGAINIRDHLRLPVSPVYTTILSILNVLSKFHKFRKFHIVKIRSKSSQNFSTVLIILLSGAPTSLGGAFLMATMASSSRAMAWSPSSDTAFHVYNSLRHVMMLYSEIARNFVAICLHHVTLVVMSMGALYSMITELAKGNEMSVILVFSCRIDPPVRVD</sequence>
<proteinExistence type="predicted"/>
<feature type="region of interest" description="Disordered" evidence="1">
    <location>
        <begin position="36"/>
        <end position="58"/>
    </location>
</feature>
<evidence type="ECO:0000313" key="3">
    <source>
        <dbReference type="EMBL" id="OXA39261.1"/>
    </source>
</evidence>
<feature type="transmembrane region" description="Helical" evidence="2">
    <location>
        <begin position="12"/>
        <end position="30"/>
    </location>
</feature>
<evidence type="ECO:0000256" key="1">
    <source>
        <dbReference type="SAM" id="MobiDB-lite"/>
    </source>
</evidence>
<gene>
    <name evidence="3" type="ORF">Fcan01_25858</name>
</gene>
<name>A0A226D3M3_FOLCA</name>
<organism evidence="3 4">
    <name type="scientific">Folsomia candida</name>
    <name type="common">Springtail</name>
    <dbReference type="NCBI Taxonomy" id="158441"/>
    <lineage>
        <taxon>Eukaryota</taxon>
        <taxon>Metazoa</taxon>
        <taxon>Ecdysozoa</taxon>
        <taxon>Arthropoda</taxon>
        <taxon>Hexapoda</taxon>
        <taxon>Collembola</taxon>
        <taxon>Entomobryomorpha</taxon>
        <taxon>Isotomoidea</taxon>
        <taxon>Isotomidae</taxon>
        <taxon>Proisotominae</taxon>
        <taxon>Folsomia</taxon>
    </lineage>
</organism>
<feature type="transmembrane region" description="Helical" evidence="2">
    <location>
        <begin position="182"/>
        <end position="204"/>
    </location>
</feature>
<evidence type="ECO:0000256" key="2">
    <source>
        <dbReference type="SAM" id="Phobius"/>
    </source>
</evidence>
<comment type="caution">
    <text evidence="3">The sequence shown here is derived from an EMBL/GenBank/DDBJ whole genome shotgun (WGS) entry which is preliminary data.</text>
</comment>
<keyword evidence="4" id="KW-1185">Reference proteome</keyword>
<reference evidence="3 4" key="1">
    <citation type="submission" date="2015-12" db="EMBL/GenBank/DDBJ databases">
        <title>The genome of Folsomia candida.</title>
        <authorList>
            <person name="Faddeeva A."/>
            <person name="Derks M.F."/>
            <person name="Anvar Y."/>
            <person name="Smit S."/>
            <person name="Van Straalen N."/>
            <person name="Roelofs D."/>
        </authorList>
    </citation>
    <scope>NUCLEOTIDE SEQUENCE [LARGE SCALE GENOMIC DNA]</scope>
    <source>
        <strain evidence="3 4">VU population</strain>
        <tissue evidence="3">Whole body</tissue>
    </source>
</reference>
<feature type="transmembrane region" description="Helical" evidence="2">
    <location>
        <begin position="121"/>
        <end position="146"/>
    </location>
</feature>
<keyword evidence="2" id="KW-1133">Transmembrane helix</keyword>
<keyword evidence="2" id="KW-0812">Transmembrane</keyword>
<keyword evidence="2" id="KW-0472">Membrane</keyword>
<accession>A0A226D3M3</accession>